<evidence type="ECO:0000256" key="2">
    <source>
        <dbReference type="ARBA" id="ARBA00023315"/>
    </source>
</evidence>
<protein>
    <submittedName>
        <fullName evidence="5">Phosphate butyryltransferase</fullName>
        <ecNumber evidence="5">2.3.1.19</ecNumber>
    </submittedName>
</protein>
<proteinExistence type="predicted"/>
<keyword evidence="2 5" id="KW-0012">Acyltransferase</keyword>
<reference evidence="5 6" key="1">
    <citation type="submission" date="2020-08" db="EMBL/GenBank/DDBJ databases">
        <title>Genome sequencing of Purple Non-Sulfur Bacteria from various extreme environments.</title>
        <authorList>
            <person name="Mayer M."/>
        </authorList>
    </citation>
    <scope>NUCLEOTIDE SEQUENCE [LARGE SCALE GENOMIC DNA]</scope>
    <source>
        <strain evidence="5 6">JA135</strain>
    </source>
</reference>
<gene>
    <name evidence="5" type="ORF">GGD88_000112</name>
</gene>
<dbReference type="CDD" id="cd03449">
    <property type="entry name" value="R_hydratase"/>
    <property type="match status" value="1"/>
</dbReference>
<dbReference type="RefSeq" id="WP_184430880.1">
    <property type="nucleotide sequence ID" value="NZ_JACIGI010000001.1"/>
</dbReference>
<dbReference type="PANTHER" id="PTHR43356">
    <property type="entry name" value="PHOSPHATE ACETYLTRANSFERASE"/>
    <property type="match status" value="1"/>
</dbReference>
<name>A0A7W6RWA9_9PROT</name>
<dbReference type="EMBL" id="JACIGI010000001">
    <property type="protein sequence ID" value="MBB4284406.1"/>
    <property type="molecule type" value="Genomic_DNA"/>
</dbReference>
<feature type="region of interest" description="Disordered" evidence="3">
    <location>
        <begin position="1"/>
        <end position="22"/>
    </location>
</feature>
<dbReference type="PANTHER" id="PTHR43356:SF2">
    <property type="entry name" value="PHOSPHATE ACETYLTRANSFERASE"/>
    <property type="match status" value="1"/>
</dbReference>
<sequence length="499" mass="52071">MTADRFSPESAPGTGAGAAAARGPSSRLYDEIAIGDEAMVHRLCTARDMVIFAHASGNFNPVHLPQANDGDESQVVAPSMWVGSLFSAVLGNMLPGFGTLYLGQTLQFHGRAHVGDRLTVRVTVTDKRPGHVVILKCQVLKGATDAGAGGTLLCDGTAEVVAPAERQETAGPGLPGLLVESHRHFDRLLSVCEGLPPLPTAVVAPEEESALAGALMAAERGLIAPVLIGRADRMRALADEMGRSLDGCEVLDVADHDRAAAEAVALVHKGRAQALLKGHLHTDVLLHHVTKRDGGLRAGRRISHVFVMDVPGLDHLLLISDAAINIAPDLDAKVDITQNAIDLGRAVGLERPRVGVLSAVETVNPKIPSTLDAAVLSKMAERGQITGGIVDGPLAMDNAIDIHAAETKGITSLVAGRAEVLVVPNLESGNMLAKELAFIAHAESAGLVLGAQVPVMVTSRADNDKARLVSCAVALLYQHWKSGGVSRLAADDHALKAAQ</sequence>
<dbReference type="InterPro" id="IPR002505">
    <property type="entry name" value="PTA_PTB"/>
</dbReference>
<dbReference type="SUPFAM" id="SSF53659">
    <property type="entry name" value="Isocitrate/Isopropylmalate dehydrogenase-like"/>
    <property type="match status" value="1"/>
</dbReference>
<dbReference type="InterPro" id="IPR029069">
    <property type="entry name" value="HotDog_dom_sf"/>
</dbReference>
<evidence type="ECO:0000313" key="6">
    <source>
        <dbReference type="Proteomes" id="UP000555728"/>
    </source>
</evidence>
<dbReference type="Gene3D" id="3.40.718.10">
    <property type="entry name" value="Isopropylmalate Dehydrogenase"/>
    <property type="match status" value="1"/>
</dbReference>
<dbReference type="EC" id="2.3.1.19" evidence="5"/>
<accession>A0A7W6RWA9</accession>
<keyword evidence="1 5" id="KW-0808">Transferase</keyword>
<evidence type="ECO:0000256" key="1">
    <source>
        <dbReference type="ARBA" id="ARBA00022679"/>
    </source>
</evidence>
<dbReference type="Gene3D" id="3.10.129.10">
    <property type="entry name" value="Hotdog Thioesterase"/>
    <property type="match status" value="1"/>
</dbReference>
<keyword evidence="6" id="KW-1185">Reference proteome</keyword>
<dbReference type="GO" id="GO:0050182">
    <property type="term" value="F:phosphate butyryltransferase activity"/>
    <property type="evidence" value="ECO:0007669"/>
    <property type="project" value="UniProtKB-EC"/>
</dbReference>
<organism evidence="5 6">
    <name type="scientific">Roseospira goensis</name>
    <dbReference type="NCBI Taxonomy" id="391922"/>
    <lineage>
        <taxon>Bacteria</taxon>
        <taxon>Pseudomonadati</taxon>
        <taxon>Pseudomonadota</taxon>
        <taxon>Alphaproteobacteria</taxon>
        <taxon>Rhodospirillales</taxon>
        <taxon>Rhodospirillaceae</taxon>
        <taxon>Roseospira</taxon>
    </lineage>
</organism>
<dbReference type="NCBIfam" id="NF008852">
    <property type="entry name" value="PRK11890.1"/>
    <property type="match status" value="1"/>
</dbReference>
<evidence type="ECO:0000313" key="5">
    <source>
        <dbReference type="EMBL" id="MBB4284406.1"/>
    </source>
</evidence>
<feature type="domain" description="Phosphate acetyl/butaryl transferase" evidence="4">
    <location>
        <begin position="261"/>
        <end position="472"/>
    </location>
</feature>
<feature type="compositionally biased region" description="Low complexity" evidence="3">
    <location>
        <begin position="8"/>
        <end position="22"/>
    </location>
</feature>
<dbReference type="NCBIfam" id="NF006045">
    <property type="entry name" value="PRK08190.1"/>
    <property type="match status" value="1"/>
</dbReference>
<evidence type="ECO:0000256" key="3">
    <source>
        <dbReference type="SAM" id="MobiDB-lite"/>
    </source>
</evidence>
<dbReference type="AlphaFoldDB" id="A0A7W6RWA9"/>
<evidence type="ECO:0000259" key="4">
    <source>
        <dbReference type="Pfam" id="PF01515"/>
    </source>
</evidence>
<dbReference type="SUPFAM" id="SSF54637">
    <property type="entry name" value="Thioesterase/thiol ester dehydrase-isomerase"/>
    <property type="match status" value="1"/>
</dbReference>
<comment type="caution">
    <text evidence="5">The sequence shown here is derived from an EMBL/GenBank/DDBJ whole genome shotgun (WGS) entry which is preliminary data.</text>
</comment>
<dbReference type="InterPro" id="IPR050500">
    <property type="entry name" value="Phos_Acetyltrans/Butyryltrans"/>
</dbReference>
<dbReference type="Pfam" id="PF01515">
    <property type="entry name" value="PTA_PTB"/>
    <property type="match status" value="1"/>
</dbReference>
<dbReference type="Proteomes" id="UP000555728">
    <property type="component" value="Unassembled WGS sequence"/>
</dbReference>